<evidence type="ECO:0000313" key="2">
    <source>
        <dbReference type="EMBL" id="BBP90842.1"/>
    </source>
</evidence>
<name>A0A5S9ME24_BACIA</name>
<accession>A0A5S9ME24</accession>
<feature type="region of interest" description="Disordered" evidence="1">
    <location>
        <begin position="1"/>
        <end position="48"/>
    </location>
</feature>
<sequence length="48" mass="5424">MSEEKQTPEQEAEVEAQEEAVQADTEEVTQMMNSLPSKKKKSMNCSSF</sequence>
<proteinExistence type="predicted"/>
<dbReference type="AlphaFoldDB" id="A0A5S9ME24"/>
<evidence type="ECO:0000256" key="1">
    <source>
        <dbReference type="SAM" id="MobiDB-lite"/>
    </source>
</evidence>
<dbReference type="EMBL" id="AP021906">
    <property type="protein sequence ID" value="BBP90842.1"/>
    <property type="molecule type" value="Genomic_DNA"/>
</dbReference>
<evidence type="ECO:0000313" key="3">
    <source>
        <dbReference type="Proteomes" id="UP000464658"/>
    </source>
</evidence>
<gene>
    <name evidence="2" type="ORF">BsIDN1_44600</name>
</gene>
<reference evidence="2 3" key="1">
    <citation type="submission" date="2019-12" db="EMBL/GenBank/DDBJ databases">
        <title>Full genome sequence of a Bacillus safensis strain isolated from commercially available natto in Indonesia.</title>
        <authorList>
            <person name="Yoshida M."/>
            <person name="Uomi M."/>
            <person name="Waturangi D."/>
            <person name="Ekaputri J.J."/>
            <person name="Setiamarga D.H.E."/>
        </authorList>
    </citation>
    <scope>NUCLEOTIDE SEQUENCE [LARGE SCALE GENOMIC DNA]</scope>
    <source>
        <strain evidence="2 3">IDN1</strain>
    </source>
</reference>
<organism evidence="2 3">
    <name type="scientific">Bacillus safensis</name>
    <dbReference type="NCBI Taxonomy" id="561879"/>
    <lineage>
        <taxon>Bacteria</taxon>
        <taxon>Bacillati</taxon>
        <taxon>Bacillota</taxon>
        <taxon>Bacilli</taxon>
        <taxon>Bacillales</taxon>
        <taxon>Bacillaceae</taxon>
        <taxon>Bacillus</taxon>
    </lineage>
</organism>
<dbReference type="Proteomes" id="UP000464658">
    <property type="component" value="Chromosome"/>
</dbReference>
<protein>
    <submittedName>
        <fullName evidence="2">Uncharacterized protein</fullName>
    </submittedName>
</protein>